<evidence type="ECO:0000256" key="3">
    <source>
        <dbReference type="ARBA" id="ARBA00022763"/>
    </source>
</evidence>
<protein>
    <recommendedName>
        <fullName evidence="11 12">DNA repair protein RadA</fullName>
    </recommendedName>
</protein>
<dbReference type="SUPFAM" id="SSF52540">
    <property type="entry name" value="P-loop containing nucleoside triphosphate hydrolases"/>
    <property type="match status" value="1"/>
</dbReference>
<dbReference type="Gene3D" id="3.40.50.300">
    <property type="entry name" value="P-loop containing nucleotide triphosphate hydrolases"/>
    <property type="match status" value="1"/>
</dbReference>
<dbReference type="EMBL" id="AP022614">
    <property type="protein sequence ID" value="BBZ47078.1"/>
    <property type="molecule type" value="Genomic_DNA"/>
</dbReference>
<keyword evidence="9 11" id="KW-0238">DNA-binding</keyword>
<dbReference type="InterPro" id="IPR004504">
    <property type="entry name" value="DNA_repair_RadA"/>
</dbReference>
<dbReference type="Proteomes" id="UP000467105">
    <property type="component" value="Chromosome"/>
</dbReference>
<evidence type="ECO:0000256" key="9">
    <source>
        <dbReference type="ARBA" id="ARBA00023125"/>
    </source>
</evidence>
<proteinExistence type="inferred from homology"/>
<evidence type="ECO:0000256" key="1">
    <source>
        <dbReference type="ARBA" id="ARBA00022723"/>
    </source>
</evidence>
<evidence type="ECO:0000256" key="5">
    <source>
        <dbReference type="ARBA" id="ARBA00022801"/>
    </source>
</evidence>
<dbReference type="InterPro" id="IPR041166">
    <property type="entry name" value="Rubredoxin_2"/>
</dbReference>
<keyword evidence="15" id="KW-1185">Reference proteome</keyword>
<name>A0A7I7YYW6_9MYCO</name>
<dbReference type="GO" id="GO:0008270">
    <property type="term" value="F:zinc ion binding"/>
    <property type="evidence" value="ECO:0007669"/>
    <property type="project" value="UniProtKB-KW"/>
</dbReference>
<dbReference type="CDD" id="cd01121">
    <property type="entry name" value="RadA_SMS_N"/>
    <property type="match status" value="1"/>
</dbReference>
<gene>
    <name evidence="11 14" type="primary">radA</name>
    <name evidence="14" type="ORF">MPRM_43590</name>
</gene>
<reference evidence="14 15" key="1">
    <citation type="journal article" date="2019" name="Emerg. Microbes Infect.">
        <title>Comprehensive subspecies identification of 175 nontuberculous mycobacteria species based on 7547 genomic profiles.</title>
        <authorList>
            <person name="Matsumoto Y."/>
            <person name="Kinjo T."/>
            <person name="Motooka D."/>
            <person name="Nabeya D."/>
            <person name="Jung N."/>
            <person name="Uechi K."/>
            <person name="Horii T."/>
            <person name="Iida T."/>
            <person name="Fujita J."/>
            <person name="Nakamura S."/>
        </authorList>
    </citation>
    <scope>NUCLEOTIDE SEQUENCE [LARGE SCALE GENOMIC DNA]</scope>
    <source>
        <strain evidence="14 15">JCM 14742</strain>
    </source>
</reference>
<evidence type="ECO:0000256" key="10">
    <source>
        <dbReference type="ARBA" id="ARBA00023204"/>
    </source>
</evidence>
<feature type="region of interest" description="Lon-protease-like" evidence="11">
    <location>
        <begin position="357"/>
        <end position="471"/>
    </location>
</feature>
<dbReference type="InterPro" id="IPR020568">
    <property type="entry name" value="Ribosomal_Su5_D2-typ_SF"/>
</dbReference>
<keyword evidence="4 13" id="KW-0863">Zinc-finger</keyword>
<feature type="binding site" evidence="11">
    <location>
        <begin position="101"/>
        <end position="108"/>
    </location>
    <ligand>
        <name>ATP</name>
        <dbReference type="ChEBI" id="CHEBI:30616"/>
    </ligand>
</feature>
<comment type="function">
    <text evidence="11">Plays a role in repairing double-strand DNA breaks, probably involving stabilizing or processing branched DNA or blocked replication forks.</text>
</comment>
<dbReference type="GO" id="GO:0140664">
    <property type="term" value="F:ATP-dependent DNA damage sensor activity"/>
    <property type="evidence" value="ECO:0007669"/>
    <property type="project" value="InterPro"/>
</dbReference>
<keyword evidence="1 11" id="KW-0479">Metal-binding</keyword>
<keyword evidence="6 13" id="KW-0862">Zinc</keyword>
<dbReference type="Pfam" id="PF13541">
    <property type="entry name" value="ChlI"/>
    <property type="match status" value="1"/>
</dbReference>
<dbReference type="PRINTS" id="PR01874">
    <property type="entry name" value="DNAREPAIRADA"/>
</dbReference>
<dbReference type="HAMAP" id="MF_01498">
    <property type="entry name" value="RadA_bact"/>
    <property type="match status" value="1"/>
</dbReference>
<evidence type="ECO:0000313" key="15">
    <source>
        <dbReference type="Proteomes" id="UP000467105"/>
    </source>
</evidence>
<dbReference type="OrthoDB" id="9803906at2"/>
<accession>A0A7I7YYW6</accession>
<keyword evidence="8 11" id="KW-0346">Stress response</keyword>
<dbReference type="Gene3D" id="3.30.230.10">
    <property type="match status" value="1"/>
</dbReference>
<organism evidence="14 15">
    <name type="scientific">Mycobacterium parmense</name>
    <dbReference type="NCBI Taxonomy" id="185642"/>
    <lineage>
        <taxon>Bacteria</taxon>
        <taxon>Bacillati</taxon>
        <taxon>Actinomycetota</taxon>
        <taxon>Actinomycetes</taxon>
        <taxon>Mycobacteriales</taxon>
        <taxon>Mycobacteriaceae</taxon>
        <taxon>Mycobacterium</taxon>
        <taxon>Mycobacterium simiae complex</taxon>
    </lineage>
</organism>
<keyword evidence="7 11" id="KW-0067">ATP-binding</keyword>
<dbReference type="InterPro" id="IPR020588">
    <property type="entry name" value="RecA_ATP-bd"/>
</dbReference>
<dbReference type="PROSITE" id="PS50162">
    <property type="entry name" value="RECA_2"/>
    <property type="match status" value="1"/>
</dbReference>
<dbReference type="PANTHER" id="PTHR32472">
    <property type="entry name" value="DNA REPAIR PROTEIN RADA"/>
    <property type="match status" value="1"/>
</dbReference>
<keyword evidence="3 11" id="KW-0227">DNA damage</keyword>
<dbReference type="GO" id="GO:0005829">
    <property type="term" value="C:cytosol"/>
    <property type="evidence" value="ECO:0007669"/>
    <property type="project" value="TreeGrafter"/>
</dbReference>
<dbReference type="GO" id="GO:0016787">
    <property type="term" value="F:hydrolase activity"/>
    <property type="evidence" value="ECO:0007669"/>
    <property type="project" value="UniProtKB-KW"/>
</dbReference>
<dbReference type="SUPFAM" id="SSF54211">
    <property type="entry name" value="Ribosomal protein S5 domain 2-like"/>
    <property type="match status" value="1"/>
</dbReference>
<dbReference type="SMART" id="SM00382">
    <property type="entry name" value="AAA"/>
    <property type="match status" value="1"/>
</dbReference>
<evidence type="ECO:0000256" key="4">
    <source>
        <dbReference type="ARBA" id="ARBA00022771"/>
    </source>
</evidence>
<comment type="function">
    <text evidence="13">DNA-dependent ATPase involved in processing of recombination intermediates, plays a role in repairing DNA breaks. Stimulates the branch migration of RecA-mediated strand transfer reactions, allowing the 3' invading strand to extend heteroduplex DNA faster. Binds ssDNA in the presence of ADP but not other nucleotides, has ATPase activity that is stimulated by ssDNA and various branched DNA structures, but inhibited by SSB. Does not have RecA's homology-searching function.</text>
</comment>
<evidence type="ECO:0000256" key="11">
    <source>
        <dbReference type="HAMAP-Rule" id="MF_01498"/>
    </source>
</evidence>
<sequence length="471" mass="49198">MANPRSQYRCSECRHVTPKWFGRCLECGTWGTVDEVVGHSAVGVSRGGRRAPGGALGTASRPVPITSVEPDASRHRSTGVGELDRVLGGGVVPGSVTLLAGDPGVGKSTLLLKVAHRWAQAGRRALYISGEESAGQIRLRADRIGCRGDEIFLAAESDLHTVLDHIATVRPALVIVDSVQTMSTTEADGVAGGVTQVRAVTAALTAAAKSSGVALILVGHVTKDGAIAGPRSLEHLVDVVLHFEGDRNGPLRMVRGVKNRFGAADEVGCFTLHDNGIEDVADPSNLFLDQRPAPVAGTAITVTLDGKRPLTGEVQALLATPSGGSPRRAVSGIDHSRAAMITAVLEKHGKLTLAPNDIYLSTVGGMRLTDASSDLAVAAALASAYANLPLPTTAVMIGEVGLAGDLRRVSGIERRLAEAARQGFTIALIPDGDDPRRDIVPQGMRALRAPTIVAALRHIKDIADQRDRLDA</sequence>
<evidence type="ECO:0000256" key="6">
    <source>
        <dbReference type="ARBA" id="ARBA00022833"/>
    </source>
</evidence>
<dbReference type="RefSeq" id="WP_085270380.1">
    <property type="nucleotide sequence ID" value="NZ_AP022614.1"/>
</dbReference>
<evidence type="ECO:0000256" key="12">
    <source>
        <dbReference type="NCBIfam" id="TIGR00416"/>
    </source>
</evidence>
<evidence type="ECO:0000256" key="13">
    <source>
        <dbReference type="RuleBase" id="RU003555"/>
    </source>
</evidence>
<dbReference type="AlphaFoldDB" id="A0A7I7YYW6"/>
<dbReference type="InterPro" id="IPR027417">
    <property type="entry name" value="P-loop_NTPase"/>
</dbReference>
<dbReference type="PANTHER" id="PTHR32472:SF10">
    <property type="entry name" value="DNA REPAIR PROTEIN RADA-LIKE PROTEIN"/>
    <property type="match status" value="1"/>
</dbReference>
<keyword evidence="2 11" id="KW-0547">Nucleotide-binding</keyword>
<dbReference type="NCBIfam" id="TIGR00416">
    <property type="entry name" value="sms"/>
    <property type="match status" value="1"/>
</dbReference>
<evidence type="ECO:0000256" key="8">
    <source>
        <dbReference type="ARBA" id="ARBA00023016"/>
    </source>
</evidence>
<comment type="domain">
    <text evidence="11">The middle region has homology to RecA with ATPase motifs including the RadA KNRFG motif, while the C-terminus is homologous to Lon protease.</text>
</comment>
<evidence type="ECO:0000313" key="14">
    <source>
        <dbReference type="EMBL" id="BBZ47078.1"/>
    </source>
</evidence>
<evidence type="ECO:0000256" key="7">
    <source>
        <dbReference type="ARBA" id="ARBA00022840"/>
    </source>
</evidence>
<dbReference type="GO" id="GO:0005524">
    <property type="term" value="F:ATP binding"/>
    <property type="evidence" value="ECO:0007669"/>
    <property type="project" value="UniProtKB-UniRule"/>
</dbReference>
<evidence type="ECO:0000256" key="2">
    <source>
        <dbReference type="ARBA" id="ARBA00022741"/>
    </source>
</evidence>
<dbReference type="InterPro" id="IPR003593">
    <property type="entry name" value="AAA+_ATPase"/>
</dbReference>
<dbReference type="GO" id="GO:0000725">
    <property type="term" value="P:recombinational repair"/>
    <property type="evidence" value="ECO:0007669"/>
    <property type="project" value="UniProtKB-UniRule"/>
</dbReference>
<feature type="short sequence motif" description="RadA KNRFG motif" evidence="11">
    <location>
        <begin position="258"/>
        <end position="262"/>
    </location>
</feature>
<dbReference type="InterPro" id="IPR014721">
    <property type="entry name" value="Ribsml_uS5_D2-typ_fold_subgr"/>
</dbReference>
<dbReference type="FunFam" id="3.40.50.300:FF:000050">
    <property type="entry name" value="DNA repair protein RadA"/>
    <property type="match status" value="1"/>
</dbReference>
<comment type="similarity">
    <text evidence="11 13">Belongs to the RecA family. RadA subfamily.</text>
</comment>
<dbReference type="Pfam" id="PF13481">
    <property type="entry name" value="AAA_25"/>
    <property type="match status" value="1"/>
</dbReference>
<keyword evidence="10 11" id="KW-0234">DNA repair</keyword>
<dbReference type="Pfam" id="PF18073">
    <property type="entry name" value="Zn_ribbon_LapB"/>
    <property type="match status" value="1"/>
</dbReference>
<dbReference type="GO" id="GO:0003684">
    <property type="term" value="F:damaged DNA binding"/>
    <property type="evidence" value="ECO:0007669"/>
    <property type="project" value="InterPro"/>
</dbReference>
<keyword evidence="5" id="KW-0378">Hydrolase</keyword>